<dbReference type="PROSITE" id="PS50067">
    <property type="entry name" value="KINESIN_MOTOR_2"/>
    <property type="match status" value="1"/>
</dbReference>
<evidence type="ECO:0000313" key="8">
    <source>
        <dbReference type="Proteomes" id="UP000323011"/>
    </source>
</evidence>
<dbReference type="SMART" id="SM00129">
    <property type="entry name" value="KISc"/>
    <property type="match status" value="1"/>
</dbReference>
<dbReference type="PANTHER" id="PTHR47972:SF28">
    <property type="entry name" value="KINESIN-LIKE PROTEIN KLP-3"/>
    <property type="match status" value="1"/>
</dbReference>
<dbReference type="GO" id="GO:0008017">
    <property type="term" value="F:microtubule binding"/>
    <property type="evidence" value="ECO:0007669"/>
    <property type="project" value="InterPro"/>
</dbReference>
<evidence type="ECO:0000256" key="5">
    <source>
        <dbReference type="SAM" id="MobiDB-lite"/>
    </source>
</evidence>
<feature type="region of interest" description="Disordered" evidence="5">
    <location>
        <begin position="694"/>
        <end position="724"/>
    </location>
</feature>
<protein>
    <recommendedName>
        <fullName evidence="4">Kinesin-like protein</fullName>
    </recommendedName>
</protein>
<reference evidence="7 8" key="1">
    <citation type="submission" date="2019-07" db="EMBL/GenBank/DDBJ databases">
        <title>Genomes of Cafeteria roenbergensis.</title>
        <authorList>
            <person name="Fischer M.G."/>
            <person name="Hackl T."/>
            <person name="Roman M."/>
        </authorList>
    </citation>
    <scope>NUCLEOTIDE SEQUENCE [LARGE SCALE GENOMIC DNA]</scope>
    <source>
        <strain evidence="7 8">BVI</strain>
    </source>
</reference>
<sequence>MARLALLQGRIRVIARLRPAVGAAASPPAARVDGESSIRLLLSGLSASAAASTLVEVDEALGPSSSQADVWDCLSPAVAAALDGYSSTIFAYGQTGAGKTYTMLGNPEQPGVAPRAAAALFAEAAGRAAYQRCKVWVSALEVYNERALDLLAPGASPDAEPLRVLESPEPHARVPGLTAVEASGPEAVMAALTTAMRRRAAAPNLLNERSSRSHLVLRIWCEVSATRVPVAGSATGQEQTTRSVLSLVDLAGSERLARSSASAERLREARSIGRSLSALGDVVAAFRSGLSHIPYRNSVLTQVLRDALSGDARVAMIAACVLLDLMLVEPAAGPSVGSSGWESVCAGGLEVALSPSDDEGASAHWAAASAGAFVPVAELPALPGRAGDTAAAASASLLQAGGGGRAPSLLQTGADAAMIPGLQDILTMTMKLLLPPVMDPLMEKMNDHFSNTESQELAGDIAAATPIDTATKSEPQIRANIVALLPDAVAMAVRGVAPAAVADRVVAESLETLGARVPARSAARIHDRLLDSLGHRLSASLGSLLERELGVSLAPVLSLSIPRAVAPAITAALRLGGLSAVRRPPGTSAISSPVAPDSAAAKLGVVPNSEPWCQQCYAAFNGTSLRAPAGGDDGTLPWQGCDVCTPSYRLALAHYYGTYYSHYYGLFYARYYGVKTMLALEQVQHTPLSAEAVKSAREANEVGRSSGPSGRPITPFGTAQPPLF</sequence>
<dbReference type="GO" id="GO:0007018">
    <property type="term" value="P:microtubule-based movement"/>
    <property type="evidence" value="ECO:0007669"/>
    <property type="project" value="InterPro"/>
</dbReference>
<evidence type="ECO:0000259" key="6">
    <source>
        <dbReference type="PROSITE" id="PS50067"/>
    </source>
</evidence>
<comment type="caution">
    <text evidence="7">The sequence shown here is derived from an EMBL/GenBank/DDBJ whole genome shotgun (WGS) entry which is preliminary data.</text>
</comment>
<dbReference type="InterPro" id="IPR036961">
    <property type="entry name" value="Kinesin_motor_dom_sf"/>
</dbReference>
<feature type="binding site" evidence="3">
    <location>
        <begin position="93"/>
        <end position="100"/>
    </location>
    <ligand>
        <name>ATP</name>
        <dbReference type="ChEBI" id="CHEBI:30616"/>
    </ligand>
</feature>
<dbReference type="Pfam" id="PF00225">
    <property type="entry name" value="Kinesin"/>
    <property type="match status" value="1"/>
</dbReference>
<dbReference type="PANTHER" id="PTHR47972">
    <property type="entry name" value="KINESIN-LIKE PROTEIN KLP-3"/>
    <property type="match status" value="1"/>
</dbReference>
<dbReference type="GO" id="GO:0005524">
    <property type="term" value="F:ATP binding"/>
    <property type="evidence" value="ECO:0007669"/>
    <property type="project" value="UniProtKB-UniRule"/>
</dbReference>
<keyword evidence="1 3" id="KW-0547">Nucleotide-binding</keyword>
<dbReference type="InterPro" id="IPR027417">
    <property type="entry name" value="P-loop_NTPase"/>
</dbReference>
<dbReference type="Proteomes" id="UP000323011">
    <property type="component" value="Unassembled WGS sequence"/>
</dbReference>
<dbReference type="InterPro" id="IPR019821">
    <property type="entry name" value="Kinesin_motor_CS"/>
</dbReference>
<feature type="domain" description="Kinesin motor" evidence="6">
    <location>
        <begin position="10"/>
        <end position="343"/>
    </location>
</feature>
<dbReference type="Gene3D" id="3.40.850.10">
    <property type="entry name" value="Kinesin motor domain"/>
    <property type="match status" value="1"/>
</dbReference>
<dbReference type="InterPro" id="IPR001752">
    <property type="entry name" value="Kinesin_motor_dom"/>
</dbReference>
<dbReference type="SUPFAM" id="SSF52540">
    <property type="entry name" value="P-loop containing nucleoside triphosphate hydrolases"/>
    <property type="match status" value="1"/>
</dbReference>
<evidence type="ECO:0000256" key="1">
    <source>
        <dbReference type="ARBA" id="ARBA00022741"/>
    </source>
</evidence>
<keyword evidence="8" id="KW-1185">Reference proteome</keyword>
<dbReference type="AlphaFoldDB" id="A0A5A8C5A8"/>
<dbReference type="GO" id="GO:0003777">
    <property type="term" value="F:microtubule motor activity"/>
    <property type="evidence" value="ECO:0007669"/>
    <property type="project" value="InterPro"/>
</dbReference>
<gene>
    <name evidence="7" type="ORF">FNF29_07521</name>
</gene>
<keyword evidence="2 3" id="KW-0067">ATP-binding</keyword>
<dbReference type="InterPro" id="IPR027640">
    <property type="entry name" value="Kinesin-like_fam"/>
</dbReference>
<dbReference type="GO" id="GO:0005874">
    <property type="term" value="C:microtubule"/>
    <property type="evidence" value="ECO:0007669"/>
    <property type="project" value="UniProtKB-KW"/>
</dbReference>
<evidence type="ECO:0000256" key="2">
    <source>
        <dbReference type="ARBA" id="ARBA00022840"/>
    </source>
</evidence>
<proteinExistence type="inferred from homology"/>
<keyword evidence="3 4" id="KW-0505">Motor protein</keyword>
<evidence type="ECO:0000256" key="4">
    <source>
        <dbReference type="RuleBase" id="RU000394"/>
    </source>
</evidence>
<comment type="similarity">
    <text evidence="3 4">Belongs to the TRAFAC class myosin-kinesin ATPase superfamily. Kinesin family.</text>
</comment>
<evidence type="ECO:0000313" key="7">
    <source>
        <dbReference type="EMBL" id="KAA0147260.1"/>
    </source>
</evidence>
<dbReference type="EMBL" id="VLTN01000070">
    <property type="protein sequence ID" value="KAA0147260.1"/>
    <property type="molecule type" value="Genomic_DNA"/>
</dbReference>
<keyword evidence="4" id="KW-0493">Microtubule</keyword>
<organism evidence="7 8">
    <name type="scientific">Cafeteria roenbergensis</name>
    <name type="common">Marine flagellate</name>
    <dbReference type="NCBI Taxonomy" id="33653"/>
    <lineage>
        <taxon>Eukaryota</taxon>
        <taxon>Sar</taxon>
        <taxon>Stramenopiles</taxon>
        <taxon>Bigyra</taxon>
        <taxon>Opalozoa</taxon>
        <taxon>Bicosoecida</taxon>
        <taxon>Cafeteriaceae</taxon>
        <taxon>Cafeteria</taxon>
    </lineage>
</organism>
<dbReference type="PRINTS" id="PR00380">
    <property type="entry name" value="KINESINHEAVY"/>
</dbReference>
<dbReference type="PROSITE" id="PS00411">
    <property type="entry name" value="KINESIN_MOTOR_1"/>
    <property type="match status" value="1"/>
</dbReference>
<evidence type="ECO:0000256" key="3">
    <source>
        <dbReference type="PROSITE-ProRule" id="PRU00283"/>
    </source>
</evidence>
<accession>A0A5A8C5A8</accession>
<name>A0A5A8C5A8_CAFRO</name>